<sequence length="134" mass="14950">HQGTCSFFLKNVSVGDTVECFVRCASSFLMPSDPRDPIIMVGLGTGVAPFRSFWHHRYYGINNRNMAAGEATLFFGCQTKALDLYAHEKEAMKQAGVLSQTYLSLSREPNIPKTYVQDIMGNVGDDIYCQVVKE</sequence>
<evidence type="ECO:0000259" key="15">
    <source>
        <dbReference type="Pfam" id="PF00175"/>
    </source>
</evidence>
<keyword evidence="9" id="KW-0479">Metal-binding</keyword>
<evidence type="ECO:0000256" key="13">
    <source>
        <dbReference type="ARBA" id="ARBA00023002"/>
    </source>
</evidence>
<evidence type="ECO:0000256" key="5">
    <source>
        <dbReference type="ARBA" id="ARBA00012989"/>
    </source>
</evidence>
<dbReference type="PRINTS" id="PR00371">
    <property type="entry name" value="FPNCR"/>
</dbReference>
<comment type="cofactor">
    <cofactor evidence="3">
        <name>FAD</name>
        <dbReference type="ChEBI" id="CHEBI:57692"/>
    </cofactor>
</comment>
<dbReference type="GO" id="GO:0004517">
    <property type="term" value="F:nitric-oxide synthase activity"/>
    <property type="evidence" value="ECO:0007669"/>
    <property type="project" value="UniProtKB-EC"/>
</dbReference>
<evidence type="ECO:0000256" key="8">
    <source>
        <dbReference type="ARBA" id="ARBA00022643"/>
    </source>
</evidence>
<evidence type="ECO:0000256" key="9">
    <source>
        <dbReference type="ARBA" id="ARBA00022723"/>
    </source>
</evidence>
<evidence type="ECO:0000256" key="7">
    <source>
        <dbReference type="ARBA" id="ARBA00022630"/>
    </source>
</evidence>
<keyword evidence="7" id="KW-0285">Flavoprotein</keyword>
<dbReference type="InterPro" id="IPR001433">
    <property type="entry name" value="OxRdtase_FAD/NAD-bd"/>
</dbReference>
<comment type="similarity">
    <text evidence="4">Belongs to the NOS family.</text>
</comment>
<evidence type="ECO:0000313" key="17">
    <source>
        <dbReference type="Proteomes" id="UP001497623"/>
    </source>
</evidence>
<evidence type="ECO:0000256" key="14">
    <source>
        <dbReference type="ARBA" id="ARBA00023004"/>
    </source>
</evidence>
<keyword evidence="14" id="KW-0408">Iron</keyword>
<dbReference type="PANTHER" id="PTHR43410">
    <property type="entry name" value="NITRIC OXIDE SYNTHASE OXYGENASE"/>
    <property type="match status" value="1"/>
</dbReference>
<dbReference type="InterPro" id="IPR050607">
    <property type="entry name" value="NOS"/>
</dbReference>
<evidence type="ECO:0000256" key="1">
    <source>
        <dbReference type="ARBA" id="ARBA00001917"/>
    </source>
</evidence>
<dbReference type="PANTHER" id="PTHR43410:SF1">
    <property type="entry name" value="NITRIC OXIDE SYNTHASE"/>
    <property type="match status" value="1"/>
</dbReference>
<gene>
    <name evidence="16" type="ORF">MNOR_LOCUS8105</name>
</gene>
<accession>A0AAV2Q3J6</accession>
<evidence type="ECO:0000256" key="3">
    <source>
        <dbReference type="ARBA" id="ARBA00001974"/>
    </source>
</evidence>
<dbReference type="EMBL" id="CAXKWB010003695">
    <property type="protein sequence ID" value="CAL4069875.1"/>
    <property type="molecule type" value="Genomic_DNA"/>
</dbReference>
<keyword evidence="11" id="KW-0521">NADP</keyword>
<evidence type="ECO:0000256" key="2">
    <source>
        <dbReference type="ARBA" id="ARBA00001970"/>
    </source>
</evidence>
<comment type="cofactor">
    <cofactor evidence="1">
        <name>FMN</name>
        <dbReference type="ChEBI" id="CHEBI:58210"/>
    </cofactor>
</comment>
<keyword evidence="10" id="KW-0274">FAD</keyword>
<evidence type="ECO:0000256" key="11">
    <source>
        <dbReference type="ARBA" id="ARBA00022857"/>
    </source>
</evidence>
<evidence type="ECO:0000313" key="16">
    <source>
        <dbReference type="EMBL" id="CAL4069875.1"/>
    </source>
</evidence>
<evidence type="ECO:0000256" key="12">
    <source>
        <dbReference type="ARBA" id="ARBA00022860"/>
    </source>
</evidence>
<reference evidence="16 17" key="1">
    <citation type="submission" date="2024-05" db="EMBL/GenBank/DDBJ databases">
        <authorList>
            <person name="Wallberg A."/>
        </authorList>
    </citation>
    <scope>NUCLEOTIDE SEQUENCE [LARGE SCALE GENOMIC DNA]</scope>
</reference>
<comment type="caution">
    <text evidence="16">The sequence shown here is derived from an EMBL/GenBank/DDBJ whole genome shotgun (WGS) entry which is preliminary data.</text>
</comment>
<organism evidence="16 17">
    <name type="scientific">Meganyctiphanes norvegica</name>
    <name type="common">Northern krill</name>
    <name type="synonym">Thysanopoda norvegica</name>
    <dbReference type="NCBI Taxonomy" id="48144"/>
    <lineage>
        <taxon>Eukaryota</taxon>
        <taxon>Metazoa</taxon>
        <taxon>Ecdysozoa</taxon>
        <taxon>Arthropoda</taxon>
        <taxon>Crustacea</taxon>
        <taxon>Multicrustacea</taxon>
        <taxon>Malacostraca</taxon>
        <taxon>Eumalacostraca</taxon>
        <taxon>Eucarida</taxon>
        <taxon>Euphausiacea</taxon>
        <taxon>Euphausiidae</taxon>
        <taxon>Meganyctiphanes</taxon>
    </lineage>
</organism>
<dbReference type="InterPro" id="IPR001709">
    <property type="entry name" value="Flavoprot_Pyr_Nucl_cyt_Rdtase"/>
</dbReference>
<keyword evidence="13" id="KW-0560">Oxidoreductase</keyword>
<evidence type="ECO:0000256" key="4">
    <source>
        <dbReference type="ARBA" id="ARBA00006267"/>
    </source>
</evidence>
<feature type="non-terminal residue" evidence="16">
    <location>
        <position position="134"/>
    </location>
</feature>
<evidence type="ECO:0000256" key="10">
    <source>
        <dbReference type="ARBA" id="ARBA00022827"/>
    </source>
</evidence>
<keyword evidence="12" id="KW-0112">Calmodulin-binding</keyword>
<dbReference type="InterPro" id="IPR039261">
    <property type="entry name" value="FNR_nucleotide-bd"/>
</dbReference>
<proteinExistence type="inferred from homology"/>
<dbReference type="GO" id="GO:0006809">
    <property type="term" value="P:nitric oxide biosynthetic process"/>
    <property type="evidence" value="ECO:0007669"/>
    <property type="project" value="TreeGrafter"/>
</dbReference>
<keyword evidence="8" id="KW-0288">FMN</keyword>
<dbReference type="Pfam" id="PF00175">
    <property type="entry name" value="NAD_binding_1"/>
    <property type="match status" value="1"/>
</dbReference>
<feature type="domain" description="Oxidoreductase FAD/NAD(P)-binding" evidence="15">
    <location>
        <begin position="40"/>
        <end position="118"/>
    </location>
</feature>
<dbReference type="Proteomes" id="UP001497623">
    <property type="component" value="Unassembled WGS sequence"/>
</dbReference>
<evidence type="ECO:0000256" key="6">
    <source>
        <dbReference type="ARBA" id="ARBA00022617"/>
    </source>
</evidence>
<dbReference type="SUPFAM" id="SSF52343">
    <property type="entry name" value="Ferredoxin reductase-like, C-terminal NADP-linked domain"/>
    <property type="match status" value="1"/>
</dbReference>
<feature type="non-terminal residue" evidence="16">
    <location>
        <position position="1"/>
    </location>
</feature>
<keyword evidence="6" id="KW-0349">Heme</keyword>
<protein>
    <recommendedName>
        <fullName evidence="5">nitric-oxide synthase (NADPH)</fullName>
        <ecNumber evidence="5">1.14.13.39</ecNumber>
    </recommendedName>
</protein>
<dbReference type="GO" id="GO:0046872">
    <property type="term" value="F:metal ion binding"/>
    <property type="evidence" value="ECO:0007669"/>
    <property type="project" value="UniProtKB-KW"/>
</dbReference>
<dbReference type="GO" id="GO:0005516">
    <property type="term" value="F:calmodulin binding"/>
    <property type="evidence" value="ECO:0007669"/>
    <property type="project" value="UniProtKB-KW"/>
</dbReference>
<name>A0AAV2Q3J6_MEGNR</name>
<keyword evidence="17" id="KW-1185">Reference proteome</keyword>
<dbReference type="AlphaFoldDB" id="A0AAV2Q3J6"/>
<comment type="cofactor">
    <cofactor evidence="2">
        <name>heme b</name>
        <dbReference type="ChEBI" id="CHEBI:60344"/>
    </cofactor>
</comment>
<dbReference type="EC" id="1.14.13.39" evidence="5"/>
<dbReference type="Gene3D" id="3.40.50.80">
    <property type="entry name" value="Nucleotide-binding domain of ferredoxin-NADP reductase (FNR) module"/>
    <property type="match status" value="1"/>
</dbReference>